<feature type="domain" description="Helix-hairpin-helix DNA-binding motif class 1" evidence="1">
    <location>
        <begin position="108"/>
        <end position="127"/>
    </location>
</feature>
<evidence type="ECO:0000313" key="2">
    <source>
        <dbReference type="EMBL" id="TMI94932.1"/>
    </source>
</evidence>
<dbReference type="EMBL" id="VBAL01000309">
    <property type="protein sequence ID" value="TMI94932.1"/>
    <property type="molecule type" value="Genomic_DNA"/>
</dbReference>
<evidence type="ECO:0000313" key="3">
    <source>
        <dbReference type="Proteomes" id="UP000319353"/>
    </source>
</evidence>
<dbReference type="Proteomes" id="UP000319353">
    <property type="component" value="Unassembled WGS sequence"/>
</dbReference>
<dbReference type="GO" id="GO:0015628">
    <property type="term" value="P:protein secretion by the type II secretion system"/>
    <property type="evidence" value="ECO:0007669"/>
    <property type="project" value="TreeGrafter"/>
</dbReference>
<dbReference type="GO" id="GO:0015627">
    <property type="term" value="C:type II protein secretion system complex"/>
    <property type="evidence" value="ECO:0007669"/>
    <property type="project" value="TreeGrafter"/>
</dbReference>
<dbReference type="GO" id="GO:0003677">
    <property type="term" value="F:DNA binding"/>
    <property type="evidence" value="ECO:0007669"/>
    <property type="project" value="InterPro"/>
</dbReference>
<accession>A0A537KH51</accession>
<dbReference type="InterPro" id="IPR051675">
    <property type="entry name" value="Endo/Exo/Phosphatase_dom_1"/>
</dbReference>
<protein>
    <submittedName>
        <fullName evidence="2">Helix-hairpin-helix domain-containing protein</fullName>
    </submittedName>
</protein>
<reference evidence="2 3" key="1">
    <citation type="journal article" date="2019" name="Nat. Microbiol.">
        <title>Mediterranean grassland soil C-N compound turnover is dependent on rainfall and depth, and is mediated by genomically divergent microorganisms.</title>
        <authorList>
            <person name="Diamond S."/>
            <person name="Andeer P.F."/>
            <person name="Li Z."/>
            <person name="Crits-Christoph A."/>
            <person name="Burstein D."/>
            <person name="Anantharaman K."/>
            <person name="Lane K.R."/>
            <person name="Thomas B.C."/>
            <person name="Pan C."/>
            <person name="Northen T.R."/>
            <person name="Banfield J.F."/>
        </authorList>
    </citation>
    <scope>NUCLEOTIDE SEQUENCE [LARGE SCALE GENOMIC DNA]</scope>
    <source>
        <strain evidence="2">NP_4</strain>
    </source>
</reference>
<dbReference type="SMART" id="SM00278">
    <property type="entry name" value="HhH1"/>
    <property type="match status" value="2"/>
</dbReference>
<dbReference type="AlphaFoldDB" id="A0A537KH51"/>
<dbReference type="SUPFAM" id="SSF47781">
    <property type="entry name" value="RuvA domain 2-like"/>
    <property type="match status" value="1"/>
</dbReference>
<proteinExistence type="predicted"/>
<dbReference type="PANTHER" id="PTHR21180:SF32">
    <property type="entry name" value="ENDONUCLEASE_EXONUCLEASE_PHOSPHATASE FAMILY DOMAIN-CONTAINING PROTEIN 1"/>
    <property type="match status" value="1"/>
</dbReference>
<dbReference type="InterPro" id="IPR010994">
    <property type="entry name" value="RuvA_2-like"/>
</dbReference>
<organism evidence="2 3">
    <name type="scientific">Candidatus Segetimicrobium genomatis</name>
    <dbReference type="NCBI Taxonomy" id="2569760"/>
    <lineage>
        <taxon>Bacteria</taxon>
        <taxon>Bacillati</taxon>
        <taxon>Candidatus Sysuimicrobiota</taxon>
        <taxon>Candidatus Sysuimicrobiia</taxon>
        <taxon>Candidatus Sysuimicrobiales</taxon>
        <taxon>Candidatus Segetimicrobiaceae</taxon>
        <taxon>Candidatus Segetimicrobium</taxon>
    </lineage>
</organism>
<dbReference type="Gene3D" id="1.10.150.320">
    <property type="entry name" value="Photosystem II 12 kDa extrinsic protein"/>
    <property type="match status" value="1"/>
</dbReference>
<evidence type="ECO:0000259" key="1">
    <source>
        <dbReference type="SMART" id="SM00278"/>
    </source>
</evidence>
<feature type="domain" description="Helix-hairpin-helix DNA-binding motif class 1" evidence="1">
    <location>
        <begin position="78"/>
        <end position="97"/>
    </location>
</feature>
<dbReference type="GO" id="GO:0006281">
    <property type="term" value="P:DNA repair"/>
    <property type="evidence" value="ECO:0007669"/>
    <property type="project" value="InterPro"/>
</dbReference>
<dbReference type="Pfam" id="PF12836">
    <property type="entry name" value="HHH_3"/>
    <property type="match status" value="1"/>
</dbReference>
<dbReference type="PANTHER" id="PTHR21180">
    <property type="entry name" value="ENDONUCLEASE/EXONUCLEASE/PHOSPHATASE FAMILY DOMAIN-CONTAINING PROTEIN 1"/>
    <property type="match status" value="1"/>
</dbReference>
<dbReference type="InterPro" id="IPR003583">
    <property type="entry name" value="Hlx-hairpin-Hlx_DNA-bd_motif"/>
</dbReference>
<gene>
    <name evidence="2" type="ORF">E6H01_14685</name>
</gene>
<comment type="caution">
    <text evidence="2">The sequence shown here is derived from an EMBL/GenBank/DDBJ whole genome shotgun (WGS) entry which is preliminary data.</text>
</comment>
<sequence length="138" mass="14431">MDDRRAALVLAGLALAGAGVRLALTRPPESAPGDVALVSDTPPSLAHGALRETARVAARLARPLLPGERVDLDHADVTEITRLPRVGPALARRIVDWRAAHGPFGSLARFDSVPGVGPTLLAAIRQYVTFSGIPPDVP</sequence>
<name>A0A537KH51_9BACT</name>